<protein>
    <recommendedName>
        <fullName evidence="2">acetate--CoA ligase</fullName>
        <ecNumber evidence="2">6.2.1.1</ecNumber>
    </recommendedName>
</protein>
<dbReference type="Gene3D" id="3.30.300.30">
    <property type="match status" value="1"/>
</dbReference>
<dbReference type="InterPro" id="IPR020845">
    <property type="entry name" value="AMP-binding_CS"/>
</dbReference>
<proteinExistence type="inferred from homology"/>
<dbReference type="SUPFAM" id="SSF56801">
    <property type="entry name" value="Acetyl-CoA synthetase-like"/>
    <property type="match status" value="1"/>
</dbReference>
<evidence type="ECO:0000313" key="12">
    <source>
        <dbReference type="Proteomes" id="UP000887560"/>
    </source>
</evidence>
<dbReference type="AlphaFoldDB" id="A0A915P9H0"/>
<evidence type="ECO:0000256" key="1">
    <source>
        <dbReference type="ARBA" id="ARBA00006432"/>
    </source>
</evidence>
<reference evidence="13" key="1">
    <citation type="submission" date="2022-11" db="UniProtKB">
        <authorList>
            <consortium name="WormBaseParasite"/>
        </authorList>
    </citation>
    <scope>IDENTIFICATION</scope>
</reference>
<feature type="compositionally biased region" description="Acidic residues" evidence="8">
    <location>
        <begin position="9"/>
        <end position="18"/>
    </location>
</feature>
<evidence type="ECO:0000259" key="11">
    <source>
        <dbReference type="Pfam" id="PF16177"/>
    </source>
</evidence>
<dbReference type="Gene3D" id="3.40.50.12780">
    <property type="entry name" value="N-terminal domain of ligase-like"/>
    <property type="match status" value="1"/>
</dbReference>
<dbReference type="InterPro" id="IPR032387">
    <property type="entry name" value="ACAS_N"/>
</dbReference>
<evidence type="ECO:0000313" key="13">
    <source>
        <dbReference type="WBParaSite" id="scf7180000423430.g10964"/>
    </source>
</evidence>
<evidence type="ECO:0000256" key="3">
    <source>
        <dbReference type="ARBA" id="ARBA00022450"/>
    </source>
</evidence>
<keyword evidence="5" id="KW-0436">Ligase</keyword>
<name>A0A915P9H0_9BILA</name>
<feature type="domain" description="AMP-dependent synthetase/ligase" evidence="9">
    <location>
        <begin position="465"/>
        <end position="815"/>
    </location>
</feature>
<keyword evidence="4" id="KW-0597">Phosphoprotein</keyword>
<dbReference type="InterPro" id="IPR036291">
    <property type="entry name" value="NAD(P)-bd_dom_sf"/>
</dbReference>
<dbReference type="InterPro" id="IPR025110">
    <property type="entry name" value="AMP-bd_C"/>
</dbReference>
<feature type="domain" description="AMP-binding enzyme C-terminal" evidence="10">
    <location>
        <begin position="879"/>
        <end position="957"/>
    </location>
</feature>
<evidence type="ECO:0000256" key="5">
    <source>
        <dbReference type="ARBA" id="ARBA00022598"/>
    </source>
</evidence>
<evidence type="ECO:0000256" key="2">
    <source>
        <dbReference type="ARBA" id="ARBA00013275"/>
    </source>
</evidence>
<evidence type="ECO:0000256" key="7">
    <source>
        <dbReference type="ARBA" id="ARBA00022840"/>
    </source>
</evidence>
<dbReference type="WBParaSite" id="scf7180000423430.g10964">
    <property type="protein sequence ID" value="scf7180000423430.g10964"/>
    <property type="gene ID" value="scf7180000423430.g10964"/>
</dbReference>
<dbReference type="PRINTS" id="PR00081">
    <property type="entry name" value="GDHRDH"/>
</dbReference>
<dbReference type="FunFam" id="3.40.50.12780:FF:000001">
    <property type="entry name" value="Acetyl-coenzyme A synthetase"/>
    <property type="match status" value="1"/>
</dbReference>
<dbReference type="InterPro" id="IPR042099">
    <property type="entry name" value="ANL_N_sf"/>
</dbReference>
<dbReference type="Pfam" id="PF13561">
    <property type="entry name" value="adh_short_C2"/>
    <property type="match status" value="1"/>
</dbReference>
<dbReference type="SUPFAM" id="SSF51735">
    <property type="entry name" value="NAD(P)-binding Rossmann-fold domains"/>
    <property type="match status" value="2"/>
</dbReference>
<dbReference type="GO" id="GO:0006085">
    <property type="term" value="P:acetyl-CoA biosynthetic process"/>
    <property type="evidence" value="ECO:0007669"/>
    <property type="project" value="TreeGrafter"/>
</dbReference>
<dbReference type="GO" id="GO:0005524">
    <property type="term" value="F:ATP binding"/>
    <property type="evidence" value="ECO:0007669"/>
    <property type="project" value="UniProtKB-KW"/>
</dbReference>
<dbReference type="Gene3D" id="3.40.50.720">
    <property type="entry name" value="NAD(P)-binding Rossmann-like Domain"/>
    <property type="match status" value="1"/>
</dbReference>
<dbReference type="Pfam" id="PF16177">
    <property type="entry name" value="ACAS_N"/>
    <property type="match status" value="1"/>
</dbReference>
<feature type="region of interest" description="Disordered" evidence="8">
    <location>
        <begin position="1"/>
        <end position="30"/>
    </location>
</feature>
<keyword evidence="12" id="KW-1185">Reference proteome</keyword>
<dbReference type="PANTHER" id="PTHR24095">
    <property type="entry name" value="ACETYL-COENZYME A SYNTHETASE"/>
    <property type="match status" value="1"/>
</dbReference>
<dbReference type="InterPro" id="IPR000873">
    <property type="entry name" value="AMP-dep_synth/lig_dom"/>
</dbReference>
<dbReference type="Pfam" id="PF00501">
    <property type="entry name" value="AMP-binding"/>
    <property type="match status" value="1"/>
</dbReference>
<feature type="compositionally biased region" description="Polar residues" evidence="8">
    <location>
        <begin position="123"/>
        <end position="134"/>
    </location>
</feature>
<evidence type="ECO:0000256" key="8">
    <source>
        <dbReference type="SAM" id="MobiDB-lite"/>
    </source>
</evidence>
<dbReference type="GO" id="GO:0003987">
    <property type="term" value="F:acetate-CoA ligase activity"/>
    <property type="evidence" value="ECO:0007669"/>
    <property type="project" value="UniProtKB-EC"/>
</dbReference>
<dbReference type="PROSITE" id="PS00455">
    <property type="entry name" value="AMP_BINDING"/>
    <property type="match status" value="1"/>
</dbReference>
<dbReference type="Pfam" id="PF13193">
    <property type="entry name" value="AMP-binding_C"/>
    <property type="match status" value="1"/>
</dbReference>
<dbReference type="EC" id="6.2.1.1" evidence="2"/>
<organism evidence="12 13">
    <name type="scientific">Meloidogyne floridensis</name>
    <dbReference type="NCBI Taxonomy" id="298350"/>
    <lineage>
        <taxon>Eukaryota</taxon>
        <taxon>Metazoa</taxon>
        <taxon>Ecdysozoa</taxon>
        <taxon>Nematoda</taxon>
        <taxon>Chromadorea</taxon>
        <taxon>Rhabditida</taxon>
        <taxon>Tylenchina</taxon>
        <taxon>Tylenchomorpha</taxon>
        <taxon>Tylenchoidea</taxon>
        <taxon>Meloidogynidae</taxon>
        <taxon>Meloidogyninae</taxon>
        <taxon>Meloidogyne</taxon>
    </lineage>
</organism>
<keyword evidence="3" id="KW-0596">Phosphopantetheine</keyword>
<dbReference type="InterPro" id="IPR002347">
    <property type="entry name" value="SDR_fam"/>
</dbReference>
<sequence>MIWGGNTIGEEDEDDETIQDNNNNNHELTASNQIYPVKSPPIGSRFIGKVAIITESNCAIDRATAILLGKEGAKVTIHGTVEKELRETIVKMVRAGISQDNILVVQGVIENDQVNSAGAIGRQGNNSPASSISNKLKHNINRQNSGSVDSDREENDLLEDDGKPSGSFRNSLASRRRSSHFDSHFDTLFNINLKSITKLTRLCVPYLEKQKGAVVNVSSFGGQQQFSDYAYYNTSRVALDNYCRSIAIKYAKKNVRVNNVSPGFITSESADEESTVNKFYLNWIKEHVPMARGGTAEEIAKVIAFLASDDASYVTGATIVADGARTPLILQQAWKCTDNKDSILPSSLQFPSEKMSENLKKIKFDLTNGTTYQEEPGEIFQPPTIKEAHISGLSKYQEMYNKSIKNPDEFWKSVAEKLFFEKFSEKGLEWNFDKRKGEIFIRFMNGSKTNIAYNCLERNIKNGLENRIAYFWEGNEPGDEKSITYGELLKEVIKFSSVLRSKGVRKGDVVAIYLPMILELIVAMLACARIGAIHSVVFAGFSADSLASRITHARSRILITADGCFRGNKLIDLKSLADKAANICTLRGESLDNIIVVEHLKKIRTPEGAQGINLKLEKGRDSTWDYEMSLQQETNQQTNSNVEWMEAEDPLFILYTSGSTGSPKGILHSTAGYMCYVYMTTKCSFDAQPDTDIYWATADCGWITGHSYVVYGPLLNGLTSVIFEGVPSYPDHSRFWSIIEKYRVTKFYTAPTAIRALMAFPEEFVTKHNCSSLKIIGTVGEPINPTAWKWLYNVVGKTKCAVVDTYWQTETGGHVGPGEGNLCFSQPWPGIMRSIWCDHERFVTNYFSAYPGNYFTGDGARRDDDGYYWITGHLLSTSEIESALALHPNVVEAAVVSAPHPIKGHFPYAFVVLSNDKRLTEELVKEIKCVVRDKIGAIAIPDVIQHANGLPKTRSGKITRRILRKIAEGDKQADLGDISTLVDETIIEHLWENRLKEIRTTG</sequence>
<evidence type="ECO:0000259" key="9">
    <source>
        <dbReference type="Pfam" id="PF00501"/>
    </source>
</evidence>
<feature type="region of interest" description="Disordered" evidence="8">
    <location>
        <begin position="118"/>
        <end position="173"/>
    </location>
</feature>
<feature type="domain" description="Acetyl-coenzyme A synthetase N-terminal" evidence="11">
    <location>
        <begin position="396"/>
        <end position="455"/>
    </location>
</feature>
<accession>A0A915P9H0</accession>
<keyword evidence="7" id="KW-0067">ATP-binding</keyword>
<keyword evidence="6" id="KW-0547">Nucleotide-binding</keyword>
<dbReference type="PANTHER" id="PTHR24095:SF244">
    <property type="entry name" value="ACETYL-COENZYME A SYNTHETASE"/>
    <property type="match status" value="1"/>
</dbReference>
<evidence type="ECO:0000259" key="10">
    <source>
        <dbReference type="Pfam" id="PF13193"/>
    </source>
</evidence>
<dbReference type="Proteomes" id="UP000887560">
    <property type="component" value="Unplaced"/>
</dbReference>
<evidence type="ECO:0000256" key="4">
    <source>
        <dbReference type="ARBA" id="ARBA00022553"/>
    </source>
</evidence>
<dbReference type="InterPro" id="IPR045851">
    <property type="entry name" value="AMP-bd_C_sf"/>
</dbReference>
<comment type="similarity">
    <text evidence="1">Belongs to the ATP-dependent AMP-binding enzyme family.</text>
</comment>
<evidence type="ECO:0000256" key="6">
    <source>
        <dbReference type="ARBA" id="ARBA00022741"/>
    </source>
</evidence>